<feature type="compositionally biased region" description="Polar residues" evidence="1">
    <location>
        <begin position="273"/>
        <end position="283"/>
    </location>
</feature>
<protein>
    <submittedName>
        <fullName evidence="2">Uncharacterized protein</fullName>
    </submittedName>
</protein>
<evidence type="ECO:0000313" key="2">
    <source>
        <dbReference type="EMBL" id="GFY82523.1"/>
    </source>
</evidence>
<feature type="region of interest" description="Disordered" evidence="1">
    <location>
        <begin position="226"/>
        <end position="283"/>
    </location>
</feature>
<feature type="region of interest" description="Disordered" evidence="1">
    <location>
        <begin position="309"/>
        <end position="334"/>
    </location>
</feature>
<evidence type="ECO:0000256" key="1">
    <source>
        <dbReference type="SAM" id="MobiDB-lite"/>
    </source>
</evidence>
<dbReference type="Proteomes" id="UP000585474">
    <property type="component" value="Unassembled WGS sequence"/>
</dbReference>
<feature type="compositionally biased region" description="Polar residues" evidence="1">
    <location>
        <begin position="232"/>
        <end position="241"/>
    </location>
</feature>
<keyword evidence="3" id="KW-1185">Reference proteome</keyword>
<feature type="compositionally biased region" description="Pro residues" evidence="1">
    <location>
        <begin position="111"/>
        <end position="120"/>
    </location>
</feature>
<feature type="compositionally biased region" description="Basic and acidic residues" evidence="1">
    <location>
        <begin position="50"/>
        <end position="69"/>
    </location>
</feature>
<reference evidence="2 3" key="1">
    <citation type="submission" date="2019-07" db="EMBL/GenBank/DDBJ databases">
        <title>De Novo Assembly of kiwifruit Actinidia rufa.</title>
        <authorList>
            <person name="Sugita-Konishi S."/>
            <person name="Sato K."/>
            <person name="Mori E."/>
            <person name="Abe Y."/>
            <person name="Kisaki G."/>
            <person name="Hamano K."/>
            <person name="Suezawa K."/>
            <person name="Otani M."/>
            <person name="Fukuda T."/>
            <person name="Manabe T."/>
            <person name="Gomi K."/>
            <person name="Tabuchi M."/>
            <person name="Akimitsu K."/>
            <person name="Kataoka I."/>
        </authorList>
    </citation>
    <scope>NUCLEOTIDE SEQUENCE [LARGE SCALE GENOMIC DNA]</scope>
    <source>
        <strain evidence="3">cv. Fuchu</strain>
    </source>
</reference>
<name>A0A7J0E7S5_9ERIC</name>
<feature type="region of interest" description="Disordered" evidence="1">
    <location>
        <begin position="88"/>
        <end position="123"/>
    </location>
</feature>
<evidence type="ECO:0000313" key="3">
    <source>
        <dbReference type="Proteomes" id="UP000585474"/>
    </source>
</evidence>
<feature type="compositionally biased region" description="Low complexity" evidence="1">
    <location>
        <begin position="88"/>
        <end position="102"/>
    </location>
</feature>
<gene>
    <name evidence="2" type="ORF">Acr_02g0007630</name>
</gene>
<dbReference type="AlphaFoldDB" id="A0A7J0E7S5"/>
<dbReference type="OrthoDB" id="1884080at2759"/>
<sequence>MEKNMLEESFTFRSDSCIGLFSDDELDEEENYIEIPLEPAVLVPDDDDHDETRQEKNTHTDSVDDEGLHGDPFPISFCSLDEGFSSASPITTSTTTATNNSTECSGDPGTVTPPPPPPSAPQFKASRFLRIGRINNDNTRKAKAQFLVLHHLLSAFLSALKPSTPPSSPMETTHQNGTPDDHNPKLSINARRKKSKVKPTMTNGGVMKFLIKFQFRSIITSLFKPQKASVAPGSSSSTPTPCNKGFSKENDGRLMIKPLDRWSKQRKQHHTESNSSKMDMNSSVAEGQRSWKVLEFNLESLSMFNVGRKGNKQTKSCPNLTKSSPIHGGGGVPSASRIYTRDNSVQAAIAHWKTSLGQTNGG</sequence>
<accession>A0A7J0E7S5</accession>
<comment type="caution">
    <text evidence="2">The sequence shown here is derived from an EMBL/GenBank/DDBJ whole genome shotgun (WGS) entry which is preliminary data.</text>
</comment>
<dbReference type="EMBL" id="BJWL01000002">
    <property type="protein sequence ID" value="GFY82523.1"/>
    <property type="molecule type" value="Genomic_DNA"/>
</dbReference>
<proteinExistence type="predicted"/>
<feature type="region of interest" description="Disordered" evidence="1">
    <location>
        <begin position="163"/>
        <end position="200"/>
    </location>
</feature>
<feature type="region of interest" description="Disordered" evidence="1">
    <location>
        <begin position="37"/>
        <end position="73"/>
    </location>
</feature>
<feature type="compositionally biased region" description="Polar residues" evidence="1">
    <location>
        <begin position="313"/>
        <end position="324"/>
    </location>
</feature>
<feature type="compositionally biased region" description="Basic and acidic residues" evidence="1">
    <location>
        <begin position="246"/>
        <end position="263"/>
    </location>
</feature>
<organism evidence="2 3">
    <name type="scientific">Actinidia rufa</name>
    <dbReference type="NCBI Taxonomy" id="165716"/>
    <lineage>
        <taxon>Eukaryota</taxon>
        <taxon>Viridiplantae</taxon>
        <taxon>Streptophyta</taxon>
        <taxon>Embryophyta</taxon>
        <taxon>Tracheophyta</taxon>
        <taxon>Spermatophyta</taxon>
        <taxon>Magnoliopsida</taxon>
        <taxon>eudicotyledons</taxon>
        <taxon>Gunneridae</taxon>
        <taxon>Pentapetalae</taxon>
        <taxon>asterids</taxon>
        <taxon>Ericales</taxon>
        <taxon>Actinidiaceae</taxon>
        <taxon>Actinidia</taxon>
    </lineage>
</organism>